<reference evidence="1 2" key="2">
    <citation type="submission" date="2015-02" db="EMBL/GenBank/DDBJ databases">
        <title>The complete genome of Sphingomonas hengshuiensis sp. WHSC-8 isolated from soil of Hengshui Lake.</title>
        <authorList>
            <person name="Wei S."/>
            <person name="Guo J."/>
            <person name="Su C."/>
            <person name="Wu R."/>
            <person name="Zhang Z."/>
            <person name="Liang K."/>
            <person name="Li H."/>
            <person name="Wang T."/>
            <person name="Liu H."/>
            <person name="Zhang C."/>
            <person name="Li Z."/>
            <person name="Wang Q."/>
            <person name="Meng J."/>
        </authorList>
    </citation>
    <scope>NUCLEOTIDE SEQUENCE [LARGE SCALE GENOMIC DNA]</scope>
    <source>
        <strain evidence="1 2">WHSC-8</strain>
    </source>
</reference>
<dbReference type="EMBL" id="CP010836">
    <property type="protein sequence ID" value="AJP72748.1"/>
    <property type="molecule type" value="Genomic_DNA"/>
</dbReference>
<dbReference type="InterPro" id="IPR038573">
    <property type="entry name" value="BrnT_sf"/>
</dbReference>
<evidence type="ECO:0000313" key="2">
    <source>
        <dbReference type="Proteomes" id="UP000032300"/>
    </source>
</evidence>
<accession>A0A7U4LFY4</accession>
<dbReference type="AlphaFoldDB" id="A0A7U4LFY4"/>
<evidence type="ECO:0008006" key="3">
    <source>
        <dbReference type="Google" id="ProtNLM"/>
    </source>
</evidence>
<dbReference type="OrthoDB" id="9798158at2"/>
<dbReference type="InterPro" id="IPR007460">
    <property type="entry name" value="BrnT_toxin"/>
</dbReference>
<proteinExistence type="predicted"/>
<protein>
    <recommendedName>
        <fullName evidence="3">BrnT family toxin</fullName>
    </recommendedName>
</protein>
<evidence type="ECO:0000313" key="1">
    <source>
        <dbReference type="EMBL" id="AJP72748.1"/>
    </source>
</evidence>
<dbReference type="RefSeq" id="WP_044333159.1">
    <property type="nucleotide sequence ID" value="NZ_CP010836.1"/>
</dbReference>
<dbReference type="Pfam" id="PF04365">
    <property type="entry name" value="BrnT_toxin"/>
    <property type="match status" value="1"/>
</dbReference>
<reference evidence="1 2" key="1">
    <citation type="journal article" date="2015" name="Int. J. Syst. Evol. Microbiol.">
        <title>Sphingomonas hengshuiensis sp. nov., isolated from lake wetland.</title>
        <authorList>
            <person name="Wei S."/>
            <person name="Wang T."/>
            <person name="Liu H."/>
            <person name="Zhang C."/>
            <person name="Guo J."/>
            <person name="Wang Q."/>
            <person name="Liang K."/>
            <person name="Zhang Z."/>
        </authorList>
    </citation>
    <scope>NUCLEOTIDE SEQUENCE [LARGE SCALE GENOMIC DNA]</scope>
    <source>
        <strain evidence="1 2">WHSC-8</strain>
    </source>
</reference>
<sequence length="94" mass="11257">MRYSYDEAKRARILQERGLDLADAERVFEGFYLSRADVKHSGEERRTITVGMLNDEVVVLVIWTPRDGERRIITMWKANEKERKRYHEQRDRSG</sequence>
<dbReference type="KEGG" id="sphi:TS85_14660"/>
<name>A0A7U4LFY4_9SPHN</name>
<keyword evidence="2" id="KW-1185">Reference proteome</keyword>
<dbReference type="Gene3D" id="3.10.450.530">
    <property type="entry name" value="Ribonuclease toxin, BrnT, of type II toxin-antitoxin system"/>
    <property type="match status" value="1"/>
</dbReference>
<gene>
    <name evidence="1" type="ORF">TS85_14660</name>
</gene>
<organism evidence="1 2">
    <name type="scientific">Sphingomonas hengshuiensis</name>
    <dbReference type="NCBI Taxonomy" id="1609977"/>
    <lineage>
        <taxon>Bacteria</taxon>
        <taxon>Pseudomonadati</taxon>
        <taxon>Pseudomonadota</taxon>
        <taxon>Alphaproteobacteria</taxon>
        <taxon>Sphingomonadales</taxon>
        <taxon>Sphingomonadaceae</taxon>
        <taxon>Sphingomonas</taxon>
    </lineage>
</organism>
<dbReference type="Proteomes" id="UP000032300">
    <property type="component" value="Chromosome"/>
</dbReference>